<keyword evidence="5" id="KW-0539">Nucleus</keyword>
<proteinExistence type="inferred from homology"/>
<gene>
    <name evidence="8" type="ORF">LSAA_4374</name>
</gene>
<dbReference type="InterPro" id="IPR011990">
    <property type="entry name" value="TPR-like_helical_dom_sf"/>
</dbReference>
<name>A0A7R8CHN6_LEPSM</name>
<feature type="compositionally biased region" description="Basic and acidic residues" evidence="6">
    <location>
        <begin position="206"/>
        <end position="216"/>
    </location>
</feature>
<keyword evidence="4" id="KW-0802">TPR repeat</keyword>
<dbReference type="GO" id="GO:0005654">
    <property type="term" value="C:nucleoplasm"/>
    <property type="evidence" value="ECO:0007669"/>
    <property type="project" value="TreeGrafter"/>
</dbReference>
<keyword evidence="3" id="KW-0677">Repeat</keyword>
<evidence type="ECO:0000256" key="2">
    <source>
        <dbReference type="ARBA" id="ARBA00008402"/>
    </source>
</evidence>
<dbReference type="GO" id="GO:0006335">
    <property type="term" value="P:DNA replication-dependent chromatin assembly"/>
    <property type="evidence" value="ECO:0007669"/>
    <property type="project" value="TreeGrafter"/>
</dbReference>
<feature type="compositionally biased region" description="Basic and acidic residues" evidence="6">
    <location>
        <begin position="369"/>
        <end position="378"/>
    </location>
</feature>
<dbReference type="PANTHER" id="PTHR15081:SF1">
    <property type="entry name" value="NUCLEAR AUTOANTIGENIC SPERM PROTEIN"/>
    <property type="match status" value="1"/>
</dbReference>
<dbReference type="EMBL" id="HG994592">
    <property type="protein sequence ID" value="CAF2825482.1"/>
    <property type="molecule type" value="Genomic_DNA"/>
</dbReference>
<sequence length="403" mass="44892">MSPHPPSDTPVAPSKCPGPSPSKKEAEVVSKAMEFLISGKRNLLVQDVSGATTALEEACKLLGQQFGETGRELIDNAFDGVQSDEDEANDSKIGNPNDVTEGEAQKISEQVDDALIENCQELESSNKKKNRVKERKKDGETKEEDKDTDVQMSEKEKDVEKEENGHKESEDSKEDEDEDEESEDKDEESEDKDEESEDKDEAGSSEIKDVKDKDAVEKEEEEDPSNLQLSWEMLELAKSIFQKHADSIENPKDDKRIELETKLCEVYQLLGEVSIENENYEQAVEDLNSCLRRREELLPSDSRSIAETHYQLGVALGFNLRFDDAVKALESSISVLNSRVQKLENKPVTNITNLVKKRKKSGENANGDEPTKKPHLEENGTNGVKTSNGNSEAKTNGKVETSA</sequence>
<evidence type="ECO:0000256" key="3">
    <source>
        <dbReference type="ARBA" id="ARBA00022737"/>
    </source>
</evidence>
<dbReference type="InterPro" id="IPR051730">
    <property type="entry name" value="NASP-like"/>
</dbReference>
<evidence type="ECO:0000256" key="6">
    <source>
        <dbReference type="SAM" id="MobiDB-lite"/>
    </source>
</evidence>
<feature type="compositionally biased region" description="Basic and acidic residues" evidence="6">
    <location>
        <begin position="135"/>
        <end position="170"/>
    </location>
</feature>
<protein>
    <submittedName>
        <fullName evidence="8">NASP</fullName>
    </submittedName>
</protein>
<comment type="subcellular location">
    <subcellularLocation>
        <location evidence="1">Nucleus</location>
    </subcellularLocation>
</comment>
<evidence type="ECO:0000256" key="1">
    <source>
        <dbReference type="ARBA" id="ARBA00004123"/>
    </source>
</evidence>
<dbReference type="InterPro" id="IPR019544">
    <property type="entry name" value="Tetratricopeptide_SHNi-TPR_dom"/>
</dbReference>
<dbReference type="OrthoDB" id="5587616at2759"/>
<feature type="compositionally biased region" description="Polar residues" evidence="6">
    <location>
        <begin position="379"/>
        <end position="403"/>
    </location>
</feature>
<dbReference type="Gene3D" id="1.25.40.10">
    <property type="entry name" value="Tetratricopeptide repeat domain"/>
    <property type="match status" value="1"/>
</dbReference>
<dbReference type="SMART" id="SM00028">
    <property type="entry name" value="TPR"/>
    <property type="match status" value="2"/>
</dbReference>
<dbReference type="InterPro" id="IPR019734">
    <property type="entry name" value="TPR_rpt"/>
</dbReference>
<dbReference type="PANTHER" id="PTHR15081">
    <property type="entry name" value="NUCLEAR AUTOANTIGENIC SPERM PROTEIN NASP -RELATED"/>
    <property type="match status" value="1"/>
</dbReference>
<evidence type="ECO:0000313" key="8">
    <source>
        <dbReference type="EMBL" id="CAF2825482.1"/>
    </source>
</evidence>
<feature type="compositionally biased region" description="Acidic residues" evidence="6">
    <location>
        <begin position="171"/>
        <end position="200"/>
    </location>
</feature>
<comment type="similarity">
    <text evidence="2">Belongs to the NASP family.</text>
</comment>
<dbReference type="SUPFAM" id="SSF48452">
    <property type="entry name" value="TPR-like"/>
    <property type="match status" value="1"/>
</dbReference>
<dbReference type="GO" id="GO:0042393">
    <property type="term" value="F:histone binding"/>
    <property type="evidence" value="ECO:0007669"/>
    <property type="project" value="TreeGrafter"/>
</dbReference>
<feature type="region of interest" description="Disordered" evidence="6">
    <location>
        <begin position="1"/>
        <end position="25"/>
    </location>
</feature>
<dbReference type="Proteomes" id="UP000675881">
    <property type="component" value="Chromosome 13"/>
</dbReference>
<evidence type="ECO:0000313" key="9">
    <source>
        <dbReference type="Proteomes" id="UP000675881"/>
    </source>
</evidence>
<organism evidence="8 9">
    <name type="scientific">Lepeophtheirus salmonis</name>
    <name type="common">Salmon louse</name>
    <name type="synonym">Caligus salmonis</name>
    <dbReference type="NCBI Taxonomy" id="72036"/>
    <lineage>
        <taxon>Eukaryota</taxon>
        <taxon>Metazoa</taxon>
        <taxon>Ecdysozoa</taxon>
        <taxon>Arthropoda</taxon>
        <taxon>Crustacea</taxon>
        <taxon>Multicrustacea</taxon>
        <taxon>Hexanauplia</taxon>
        <taxon>Copepoda</taxon>
        <taxon>Siphonostomatoida</taxon>
        <taxon>Caligidae</taxon>
        <taxon>Lepeophtheirus</taxon>
    </lineage>
</organism>
<evidence type="ECO:0000256" key="4">
    <source>
        <dbReference type="ARBA" id="ARBA00022803"/>
    </source>
</evidence>
<feature type="domain" description="Tetratricopeptide SHNi-TPR" evidence="7">
    <location>
        <begin position="265"/>
        <end position="300"/>
    </location>
</feature>
<evidence type="ECO:0000259" key="7">
    <source>
        <dbReference type="Pfam" id="PF10516"/>
    </source>
</evidence>
<evidence type="ECO:0000256" key="5">
    <source>
        <dbReference type="ARBA" id="ARBA00023242"/>
    </source>
</evidence>
<reference evidence="8" key="1">
    <citation type="submission" date="2021-02" db="EMBL/GenBank/DDBJ databases">
        <authorList>
            <person name="Bekaert M."/>
        </authorList>
    </citation>
    <scope>NUCLEOTIDE SEQUENCE</scope>
    <source>
        <strain evidence="8">IoA-00</strain>
    </source>
</reference>
<dbReference type="AlphaFoldDB" id="A0A7R8CHN6"/>
<feature type="region of interest" description="Disordered" evidence="6">
    <location>
        <begin position="77"/>
        <end position="228"/>
    </location>
</feature>
<dbReference type="Pfam" id="PF10516">
    <property type="entry name" value="SHNi-TPR"/>
    <property type="match status" value="1"/>
</dbReference>
<feature type="region of interest" description="Disordered" evidence="6">
    <location>
        <begin position="351"/>
        <end position="403"/>
    </location>
</feature>
<accession>A0A7R8CHN6</accession>
<dbReference type="GO" id="GO:0034080">
    <property type="term" value="P:CENP-A containing chromatin assembly"/>
    <property type="evidence" value="ECO:0007669"/>
    <property type="project" value="TreeGrafter"/>
</dbReference>
<keyword evidence="9" id="KW-1185">Reference proteome</keyword>